<feature type="domain" description="AMP-dependent synthetase/ligase" evidence="1">
    <location>
        <begin position="18"/>
        <end position="367"/>
    </location>
</feature>
<keyword evidence="4" id="KW-1185">Reference proteome</keyword>
<dbReference type="Pfam" id="PF13193">
    <property type="entry name" value="AMP-binding_C"/>
    <property type="match status" value="1"/>
</dbReference>
<dbReference type="Proteomes" id="UP000644020">
    <property type="component" value="Unassembled WGS sequence"/>
</dbReference>
<dbReference type="InterPro" id="IPR000873">
    <property type="entry name" value="AMP-dep_synth/lig_dom"/>
</dbReference>
<dbReference type="GO" id="GO:0043041">
    <property type="term" value="P:amino acid activation for nonribosomal peptide biosynthetic process"/>
    <property type="evidence" value="ECO:0007669"/>
    <property type="project" value="TreeGrafter"/>
</dbReference>
<dbReference type="EMBL" id="BMUL01000004">
    <property type="protein sequence ID" value="GHA76106.1"/>
    <property type="molecule type" value="Genomic_DNA"/>
</dbReference>
<dbReference type="CDD" id="cd05930">
    <property type="entry name" value="A_NRPS"/>
    <property type="match status" value="1"/>
</dbReference>
<reference evidence="3" key="2">
    <citation type="submission" date="2020-09" db="EMBL/GenBank/DDBJ databases">
        <authorList>
            <person name="Sun Q."/>
            <person name="Ohkuma M."/>
        </authorList>
    </citation>
    <scope>NUCLEOTIDE SEQUENCE</scope>
    <source>
        <strain evidence="3">JCM 4518</strain>
    </source>
</reference>
<dbReference type="GO" id="GO:0031177">
    <property type="term" value="F:phosphopantetheine binding"/>
    <property type="evidence" value="ECO:0007669"/>
    <property type="project" value="TreeGrafter"/>
</dbReference>
<feature type="domain" description="AMP-binding enzyme C-terminal" evidence="2">
    <location>
        <begin position="427"/>
        <end position="518"/>
    </location>
</feature>
<proteinExistence type="predicted"/>
<sequence length="534" mass="56037">MNPPVLADDILERRRDDPATAVVDLGTGEQVSYRTLARRVQALTDLLAGHGVGRGGTVALVLDKSTASVAALWAALRLGARYVPLDESLPAARTARLLAACAPTVTLVGPGHRDLVAGAPAGTVIPVGAGTGGWDPAAEAAPRPPAVPGRTPGDDAYVVFTSGSTGAPKGVVISHRALCALLTGVQETVGFEDGMRFLNVAPLFFDASVVDLWSTFLVGGTVHLLPRLRMPTQITRAVEEWRITDTLLVPSVIRMLVGRFSDAGRRDLGSLRRLWFGGESCPVPVLEAFSALVPGLRYVHGYGPTETTHSATLFLTDAPGAHGEEFLPIGHPLPAVDAVVADDGLRPVPDGETGELLIGGPQVMTGYCGDPERTARALVTLPDRPAAGLYYRSGDYVRRRPGDGALVFLGRRDDALKINGNLVHLSEVEAATLALDGVDDCCALPVPHPLTGRALVLFVLGRKDGAAAKDSENTGGGAPGTDEAALRRALALRLPDYMLPSRVEFLAEGDIALTPSGKLDRDRLRAALDAEVPA</sequence>
<dbReference type="InterPro" id="IPR042099">
    <property type="entry name" value="ANL_N_sf"/>
</dbReference>
<dbReference type="RefSeq" id="WP_189976106.1">
    <property type="nucleotide sequence ID" value="NZ_BMUL01000004.1"/>
</dbReference>
<dbReference type="PROSITE" id="PS00455">
    <property type="entry name" value="AMP_BINDING"/>
    <property type="match status" value="1"/>
</dbReference>
<dbReference type="InterPro" id="IPR045851">
    <property type="entry name" value="AMP-bd_C_sf"/>
</dbReference>
<dbReference type="PANTHER" id="PTHR45527">
    <property type="entry name" value="NONRIBOSOMAL PEPTIDE SYNTHETASE"/>
    <property type="match status" value="1"/>
</dbReference>
<dbReference type="SUPFAM" id="SSF56801">
    <property type="entry name" value="Acetyl-CoA synthetase-like"/>
    <property type="match status" value="1"/>
</dbReference>
<dbReference type="InterPro" id="IPR010071">
    <property type="entry name" value="AA_adenyl_dom"/>
</dbReference>
<gene>
    <name evidence="3" type="ORF">GCM10010305_18590</name>
</gene>
<evidence type="ECO:0008006" key="5">
    <source>
        <dbReference type="Google" id="ProtNLM"/>
    </source>
</evidence>
<evidence type="ECO:0000313" key="3">
    <source>
        <dbReference type="EMBL" id="GHA76106.1"/>
    </source>
</evidence>
<name>A0A918SXS9_9ACTN</name>
<evidence type="ECO:0000259" key="2">
    <source>
        <dbReference type="Pfam" id="PF13193"/>
    </source>
</evidence>
<comment type="caution">
    <text evidence="3">The sequence shown here is derived from an EMBL/GenBank/DDBJ whole genome shotgun (WGS) entry which is preliminary data.</text>
</comment>
<dbReference type="GO" id="GO:0044550">
    <property type="term" value="P:secondary metabolite biosynthetic process"/>
    <property type="evidence" value="ECO:0007669"/>
    <property type="project" value="TreeGrafter"/>
</dbReference>
<dbReference type="Gene3D" id="3.30.300.30">
    <property type="match status" value="1"/>
</dbReference>
<protein>
    <recommendedName>
        <fullName evidence="5">Amino acid adenylation domain-containing protein</fullName>
    </recommendedName>
</protein>
<organism evidence="3 4">
    <name type="scientific">Streptomyces termitum</name>
    <dbReference type="NCBI Taxonomy" id="67368"/>
    <lineage>
        <taxon>Bacteria</taxon>
        <taxon>Bacillati</taxon>
        <taxon>Actinomycetota</taxon>
        <taxon>Actinomycetes</taxon>
        <taxon>Kitasatosporales</taxon>
        <taxon>Streptomycetaceae</taxon>
        <taxon>Streptomyces</taxon>
    </lineage>
</organism>
<dbReference type="PANTHER" id="PTHR45527:SF1">
    <property type="entry name" value="FATTY ACID SYNTHASE"/>
    <property type="match status" value="1"/>
</dbReference>
<reference evidence="3" key="1">
    <citation type="journal article" date="2014" name="Int. J. Syst. Evol. Microbiol.">
        <title>Complete genome sequence of Corynebacterium casei LMG S-19264T (=DSM 44701T), isolated from a smear-ripened cheese.</title>
        <authorList>
            <consortium name="US DOE Joint Genome Institute (JGI-PGF)"/>
            <person name="Walter F."/>
            <person name="Albersmeier A."/>
            <person name="Kalinowski J."/>
            <person name="Ruckert C."/>
        </authorList>
    </citation>
    <scope>NUCLEOTIDE SEQUENCE</scope>
    <source>
        <strain evidence="3">JCM 4518</strain>
    </source>
</reference>
<dbReference type="GO" id="GO:0005737">
    <property type="term" value="C:cytoplasm"/>
    <property type="evidence" value="ECO:0007669"/>
    <property type="project" value="TreeGrafter"/>
</dbReference>
<accession>A0A918SXS9</accession>
<dbReference type="InterPro" id="IPR020845">
    <property type="entry name" value="AMP-binding_CS"/>
</dbReference>
<evidence type="ECO:0000313" key="4">
    <source>
        <dbReference type="Proteomes" id="UP000644020"/>
    </source>
</evidence>
<dbReference type="Pfam" id="PF00501">
    <property type="entry name" value="AMP-binding"/>
    <property type="match status" value="1"/>
</dbReference>
<dbReference type="AlphaFoldDB" id="A0A918SXS9"/>
<dbReference type="InterPro" id="IPR025110">
    <property type="entry name" value="AMP-bd_C"/>
</dbReference>
<evidence type="ECO:0000259" key="1">
    <source>
        <dbReference type="Pfam" id="PF00501"/>
    </source>
</evidence>
<dbReference type="Gene3D" id="3.40.50.12780">
    <property type="entry name" value="N-terminal domain of ligase-like"/>
    <property type="match status" value="1"/>
</dbReference>
<dbReference type="NCBIfam" id="TIGR01733">
    <property type="entry name" value="AA-adenyl-dom"/>
    <property type="match status" value="1"/>
</dbReference>